<dbReference type="InterPro" id="IPR050723">
    <property type="entry name" value="CFA/CMAS"/>
</dbReference>
<protein>
    <submittedName>
        <fullName evidence="7">Cyclopropane-fatty-acyl-phospholipid synthase</fullName>
    </submittedName>
</protein>
<dbReference type="PANTHER" id="PTHR43667:SF2">
    <property type="entry name" value="FATTY ACID C-METHYL TRANSFERASE"/>
    <property type="match status" value="1"/>
</dbReference>
<dbReference type="CDD" id="cd02440">
    <property type="entry name" value="AdoMet_MTases"/>
    <property type="match status" value="1"/>
</dbReference>
<dbReference type="Pfam" id="PF02353">
    <property type="entry name" value="CMAS"/>
    <property type="match status" value="1"/>
</dbReference>
<dbReference type="GO" id="GO:0008168">
    <property type="term" value="F:methyltransferase activity"/>
    <property type="evidence" value="ECO:0007669"/>
    <property type="project" value="UniProtKB-KW"/>
</dbReference>
<dbReference type="GO" id="GO:0032259">
    <property type="term" value="P:methylation"/>
    <property type="evidence" value="ECO:0007669"/>
    <property type="project" value="UniProtKB-KW"/>
</dbReference>
<keyword evidence="4" id="KW-0949">S-adenosyl-L-methionine</keyword>
<keyword evidence="5" id="KW-0443">Lipid metabolism</keyword>
<name>A0A2R4MFG6_9HYPH</name>
<keyword evidence="8" id="KW-1185">Reference proteome</keyword>
<feature type="active site" evidence="6">
    <location>
        <position position="392"/>
    </location>
</feature>
<dbReference type="PANTHER" id="PTHR43667">
    <property type="entry name" value="CYCLOPROPANE-FATTY-ACYL-PHOSPHOLIPID SYNTHASE"/>
    <property type="match status" value="1"/>
</dbReference>
<dbReference type="Gene3D" id="3.40.50.150">
    <property type="entry name" value="Vaccinia Virus protein VP39"/>
    <property type="match status" value="1"/>
</dbReference>
<dbReference type="InterPro" id="IPR003333">
    <property type="entry name" value="CMAS"/>
</dbReference>
<evidence type="ECO:0000256" key="2">
    <source>
        <dbReference type="ARBA" id="ARBA00022603"/>
    </source>
</evidence>
<accession>A0A2R4MFG6</accession>
<dbReference type="SUPFAM" id="SSF53335">
    <property type="entry name" value="S-adenosyl-L-methionine-dependent methyltransferases"/>
    <property type="match status" value="1"/>
</dbReference>
<dbReference type="KEGG" id="mmyr:MXMO3_02248"/>
<dbReference type="AlphaFoldDB" id="A0A2R4MFG6"/>
<evidence type="ECO:0000313" key="7">
    <source>
        <dbReference type="EMBL" id="AVX04762.1"/>
    </source>
</evidence>
<evidence type="ECO:0000313" key="8">
    <source>
        <dbReference type="Proteomes" id="UP000258927"/>
    </source>
</evidence>
<sequence>MSDLAFDRERSSPTLASKFLSFVLHRAARRIIKDVPHGSIKVILPSGRVGYVGNPENAGPKATLKLNNFNLLIEAARRGTVGFAAAYMNKDIECDDLLAVFKFFLKNRDHLSAVKPGFFHRAAQDMAYHISRRNTREGSKKNIAEHYDLGNDFYDLWLDESMVYSSAYFTSEDQSLTDAQWAKNHLVADMAGVQPGSDVLEIGCGWGAFAETIAKDYKANLRGITLSKEQLKYGLKRLSDKGLDEFSKLVIEDYRDTQGQFDHICSIEMIEAVGEDHWPTYFKTVHDRLKPGGTAAIQAIVIDENDFEEYRSNVDFIQRYIFPGGMLLTNEVMREQGENVGLKLEKQEMFGQSYAKTLAMWRDAFLANWDKIEKLGFDETFKRKWVYYLTYCEAGFADKMIDVGVYQYRRID</sequence>
<dbReference type="InterPro" id="IPR029063">
    <property type="entry name" value="SAM-dependent_MTases_sf"/>
</dbReference>
<dbReference type="EMBL" id="CP021330">
    <property type="protein sequence ID" value="AVX04762.1"/>
    <property type="molecule type" value="Genomic_DNA"/>
</dbReference>
<organism evidence="7 8">
    <name type="scientific">Maritalea myrionectae</name>
    <dbReference type="NCBI Taxonomy" id="454601"/>
    <lineage>
        <taxon>Bacteria</taxon>
        <taxon>Pseudomonadati</taxon>
        <taxon>Pseudomonadota</taxon>
        <taxon>Alphaproteobacteria</taxon>
        <taxon>Hyphomicrobiales</taxon>
        <taxon>Devosiaceae</taxon>
        <taxon>Maritalea</taxon>
    </lineage>
</organism>
<gene>
    <name evidence="7" type="ORF">MXMO3_02248</name>
</gene>
<evidence type="ECO:0000256" key="1">
    <source>
        <dbReference type="ARBA" id="ARBA00010815"/>
    </source>
</evidence>
<comment type="similarity">
    <text evidence="1">Belongs to the CFA/CMAS family.</text>
</comment>
<dbReference type="Proteomes" id="UP000258927">
    <property type="component" value="Chromosome"/>
</dbReference>
<evidence type="ECO:0000256" key="4">
    <source>
        <dbReference type="ARBA" id="ARBA00022691"/>
    </source>
</evidence>
<dbReference type="GO" id="GO:0008610">
    <property type="term" value="P:lipid biosynthetic process"/>
    <property type="evidence" value="ECO:0007669"/>
    <property type="project" value="InterPro"/>
</dbReference>
<keyword evidence="2" id="KW-0489">Methyltransferase</keyword>
<evidence type="ECO:0000256" key="3">
    <source>
        <dbReference type="ARBA" id="ARBA00022679"/>
    </source>
</evidence>
<dbReference type="PIRSF" id="PIRSF003085">
    <property type="entry name" value="CMAS"/>
    <property type="match status" value="1"/>
</dbReference>
<dbReference type="STRING" id="1122213.GCA_000423365_02566"/>
<evidence type="ECO:0000256" key="5">
    <source>
        <dbReference type="ARBA" id="ARBA00023098"/>
    </source>
</evidence>
<evidence type="ECO:0000256" key="6">
    <source>
        <dbReference type="PIRSR" id="PIRSR003085-1"/>
    </source>
</evidence>
<reference evidence="7 8" key="1">
    <citation type="submission" date="2017-05" db="EMBL/GenBank/DDBJ databases">
        <title>Genome Analysis of Maritalea myrionectae HL2708#5.</title>
        <authorList>
            <consortium name="Cotde Inc.-PKNU"/>
            <person name="Jang D."/>
            <person name="Oh H.-M."/>
        </authorList>
    </citation>
    <scope>NUCLEOTIDE SEQUENCE [LARGE SCALE GENOMIC DNA]</scope>
    <source>
        <strain evidence="7 8">HL2708#5</strain>
    </source>
</reference>
<dbReference type="RefSeq" id="WP_117395905.1">
    <property type="nucleotide sequence ID" value="NZ_CP021330.1"/>
</dbReference>
<keyword evidence="3" id="KW-0808">Transferase</keyword>
<proteinExistence type="inferred from homology"/>